<dbReference type="InterPro" id="IPR011045">
    <property type="entry name" value="N2O_reductase_N"/>
</dbReference>
<dbReference type="PANTHER" id="PTHR47197">
    <property type="entry name" value="PROTEIN NIRF"/>
    <property type="match status" value="1"/>
</dbReference>
<dbReference type="EMBL" id="AOHW01000006">
    <property type="protein sequence ID" value="ELY45724.1"/>
    <property type="molecule type" value="Genomic_DNA"/>
</dbReference>
<dbReference type="SUPFAM" id="SSF50974">
    <property type="entry name" value="Nitrous oxide reductase, N-terminal domain"/>
    <property type="match status" value="1"/>
</dbReference>
<evidence type="ECO:0000256" key="1">
    <source>
        <dbReference type="SAM" id="MobiDB-lite"/>
    </source>
</evidence>
<accession>L9W8B0</accession>
<dbReference type="PANTHER" id="PTHR47197:SF3">
    <property type="entry name" value="DIHYDRO-HEME D1 DEHYDROGENASE"/>
    <property type="match status" value="1"/>
</dbReference>
<evidence type="ECO:0000313" key="3">
    <source>
        <dbReference type="Proteomes" id="UP000011599"/>
    </source>
</evidence>
<dbReference type="InterPro" id="IPR015943">
    <property type="entry name" value="WD40/YVTN_repeat-like_dom_sf"/>
</dbReference>
<protein>
    <submittedName>
        <fullName evidence="2">Cell surface glycoprotein</fullName>
    </submittedName>
</protein>
<dbReference type="STRING" id="1114856.GCA_000383975_03782"/>
<feature type="compositionally biased region" description="Acidic residues" evidence="1">
    <location>
        <begin position="18"/>
        <end position="35"/>
    </location>
</feature>
<dbReference type="Gene3D" id="2.130.10.10">
    <property type="entry name" value="YVTN repeat-like/Quinoprotein amine dehydrogenase"/>
    <property type="match status" value="1"/>
</dbReference>
<dbReference type="Proteomes" id="UP000011599">
    <property type="component" value="Unassembled WGS sequence"/>
</dbReference>
<feature type="compositionally biased region" description="Acidic residues" evidence="1">
    <location>
        <begin position="389"/>
        <end position="409"/>
    </location>
</feature>
<proteinExistence type="predicted"/>
<gene>
    <name evidence="2" type="ORF">C496_02242</name>
</gene>
<dbReference type="eggNOG" id="arCOG02562">
    <property type="taxonomic scope" value="Archaea"/>
</dbReference>
<feature type="region of interest" description="Disordered" evidence="1">
    <location>
        <begin position="389"/>
        <end position="439"/>
    </location>
</feature>
<dbReference type="InterPro" id="IPR051200">
    <property type="entry name" value="Host-pathogen_enzymatic-act"/>
</dbReference>
<sequence>MGGATVSAVALAGCTGGSDDDTEDEDENGGEEPENYEVWALDQGQDNIHVYEPADEDEFDEAESIDLNELEGVPDEGVVPHMIDFSSDYEYAAIACTAGARTLVFRTEDKELVGNIETGPRTHMASFSPGDEYIHVDVIGDPDEEYGWIIRLEADFEDYEFEEVDRLDFSENEAIDEAGVWPARPICHQFAADGRSLHTLGPAHGDGGVVIIDHDDFEVDRAYTQEEAPINCGTMPHYADEKFYLTGGRPTDPDGEEGIGEYYVYDTAEDEFIVEGEDSGGIDAHGFWFTPDGEELWLLNRETNDGLILDPDDDSVIEEINEYGPATGDEPETSDAPDIMWSSPDGEYMFVTLRGPAPLSGGAHAATGVNPGFAVMDIETRERVDVVEPDPIENYDDEDIEAARDEEDDAPRIPDFHGIGVRPVDEFDSEIPNSPAYDN</sequence>
<dbReference type="PATRIC" id="fig|1114856.3.peg.462"/>
<reference evidence="2 3" key="1">
    <citation type="journal article" date="2014" name="PLoS Genet.">
        <title>Phylogenetically driven sequencing of extremely halophilic archaea reveals strategies for static and dynamic osmo-response.</title>
        <authorList>
            <person name="Becker E.A."/>
            <person name="Seitzer P.M."/>
            <person name="Tritt A."/>
            <person name="Larsen D."/>
            <person name="Krusor M."/>
            <person name="Yao A.I."/>
            <person name="Wu D."/>
            <person name="Madern D."/>
            <person name="Eisen J.A."/>
            <person name="Darling A.E."/>
            <person name="Facciotti M.T."/>
        </authorList>
    </citation>
    <scope>NUCLEOTIDE SEQUENCE [LARGE SCALE GENOMIC DNA]</scope>
    <source>
        <strain evidence="2 3">GA33</strain>
    </source>
</reference>
<name>L9W8B0_9EURY</name>
<evidence type="ECO:0000313" key="2">
    <source>
        <dbReference type="EMBL" id="ELY45724.1"/>
    </source>
</evidence>
<keyword evidence="3" id="KW-1185">Reference proteome</keyword>
<organism evidence="2 3">
    <name type="scientific">Natronorubrum tibetense GA33</name>
    <dbReference type="NCBI Taxonomy" id="1114856"/>
    <lineage>
        <taxon>Archaea</taxon>
        <taxon>Methanobacteriati</taxon>
        <taxon>Methanobacteriota</taxon>
        <taxon>Stenosarchaea group</taxon>
        <taxon>Halobacteria</taxon>
        <taxon>Halobacteriales</taxon>
        <taxon>Natrialbaceae</taxon>
        <taxon>Natronorubrum</taxon>
    </lineage>
</organism>
<feature type="region of interest" description="Disordered" evidence="1">
    <location>
        <begin position="1"/>
        <end position="35"/>
    </location>
</feature>
<dbReference type="AlphaFoldDB" id="L9W8B0"/>
<comment type="caution">
    <text evidence="2">The sequence shown here is derived from an EMBL/GenBank/DDBJ whole genome shotgun (WGS) entry which is preliminary data.</text>
</comment>